<sequence length="197" mass="21704">MPMTVICPICEHQQKIEAIADQSRVTQVSCTGCHANLVLSPSHRATTPCASRAHWATEAIVNVPLSIGLRVLLCILTGLGSYGVWQGLRISEPYELSKAFVRHNPQIEQLVGAEMEFDWFPKSHIQVDEQGGSGEFHLMVSGTTGSAVVHVRLDRRQQQWQIVEAGYADPTGTYKSLLPTRATSRPEGPHNQLQPVL</sequence>
<organism evidence="1 2">
    <name type="scientific">Candidatus Nitrospira nitrosa</name>
    <dbReference type="NCBI Taxonomy" id="1742972"/>
    <lineage>
        <taxon>Bacteria</taxon>
        <taxon>Pseudomonadati</taxon>
        <taxon>Nitrospirota</taxon>
        <taxon>Nitrospiria</taxon>
        <taxon>Nitrospirales</taxon>
        <taxon>Nitrospiraceae</taxon>
        <taxon>Nitrospira</taxon>
    </lineage>
</organism>
<dbReference type="STRING" id="1742972.COMA1_10892"/>
<dbReference type="AlphaFoldDB" id="A0A0S4L5I3"/>
<evidence type="ECO:0000313" key="2">
    <source>
        <dbReference type="Proteomes" id="UP000199032"/>
    </source>
</evidence>
<accession>A0A0S4L5I3</accession>
<name>A0A0S4L5I3_9BACT</name>
<dbReference type="EMBL" id="CZQA01000001">
    <property type="protein sequence ID" value="CUS32947.1"/>
    <property type="molecule type" value="Genomic_DNA"/>
</dbReference>
<dbReference type="InterPro" id="IPR014807">
    <property type="entry name" value="Coa1"/>
</dbReference>
<proteinExistence type="predicted"/>
<gene>
    <name evidence="1" type="ORF">COMA1_10892</name>
</gene>
<evidence type="ECO:0000313" key="1">
    <source>
        <dbReference type="EMBL" id="CUS32947.1"/>
    </source>
</evidence>
<reference evidence="1 2" key="1">
    <citation type="submission" date="2015-10" db="EMBL/GenBank/DDBJ databases">
        <authorList>
            <person name="Gilbert D.G."/>
        </authorList>
    </citation>
    <scope>NUCLEOTIDE SEQUENCE [LARGE SCALE GENOMIC DNA]</scope>
    <source>
        <strain evidence="1">COMA1</strain>
    </source>
</reference>
<dbReference type="Proteomes" id="UP000199032">
    <property type="component" value="Unassembled WGS sequence"/>
</dbReference>
<protein>
    <submittedName>
        <fullName evidence="1">Uncharacterized protein</fullName>
    </submittedName>
</protein>
<keyword evidence="2" id="KW-1185">Reference proteome</keyword>
<dbReference type="Pfam" id="PF08695">
    <property type="entry name" value="Coa1"/>
    <property type="match status" value="1"/>
</dbReference>